<accession>A0ABW1FDI6</accession>
<keyword evidence="1" id="KW-0812">Transmembrane</keyword>
<name>A0ABW1FDI6_9ACTN</name>
<comment type="caution">
    <text evidence="2">The sequence shown here is derived from an EMBL/GenBank/DDBJ whole genome shotgun (WGS) entry which is preliminary data.</text>
</comment>
<dbReference type="EMBL" id="JBHSPW010000002">
    <property type="protein sequence ID" value="MFC5892398.1"/>
    <property type="molecule type" value="Genomic_DNA"/>
</dbReference>
<gene>
    <name evidence="2" type="ORF">ACFP3M_06140</name>
</gene>
<evidence type="ECO:0000313" key="3">
    <source>
        <dbReference type="Proteomes" id="UP001596241"/>
    </source>
</evidence>
<keyword evidence="3" id="KW-1185">Reference proteome</keyword>
<evidence type="ECO:0000313" key="2">
    <source>
        <dbReference type="EMBL" id="MFC5892398.1"/>
    </source>
</evidence>
<reference evidence="3" key="1">
    <citation type="journal article" date="2019" name="Int. J. Syst. Evol. Microbiol.">
        <title>The Global Catalogue of Microorganisms (GCM) 10K type strain sequencing project: providing services to taxonomists for standard genome sequencing and annotation.</title>
        <authorList>
            <consortium name="The Broad Institute Genomics Platform"/>
            <consortium name="The Broad Institute Genome Sequencing Center for Infectious Disease"/>
            <person name="Wu L."/>
            <person name="Ma J."/>
        </authorList>
    </citation>
    <scope>NUCLEOTIDE SEQUENCE [LARGE SCALE GENOMIC DNA]</scope>
    <source>
        <strain evidence="3">CGMCC 1.15809</strain>
    </source>
</reference>
<dbReference type="Proteomes" id="UP001596241">
    <property type="component" value="Unassembled WGS sequence"/>
</dbReference>
<feature type="transmembrane region" description="Helical" evidence="1">
    <location>
        <begin position="65"/>
        <end position="84"/>
    </location>
</feature>
<organism evidence="2 3">
    <name type="scientific">Streptomyces ramulosus</name>
    <dbReference type="NCBI Taxonomy" id="47762"/>
    <lineage>
        <taxon>Bacteria</taxon>
        <taxon>Bacillati</taxon>
        <taxon>Actinomycetota</taxon>
        <taxon>Actinomycetes</taxon>
        <taxon>Kitasatosporales</taxon>
        <taxon>Streptomycetaceae</taxon>
        <taxon>Streptomyces</taxon>
    </lineage>
</organism>
<sequence length="86" mass="8975">MAWPHLLTRVLQLAPDADQDLAGSSVTTVQLTATAFGSALAGTVANVVGFSDRVGAGDLQSTARWMFALFALAPLAAVVTARYARR</sequence>
<proteinExistence type="predicted"/>
<evidence type="ECO:0008006" key="4">
    <source>
        <dbReference type="Google" id="ProtNLM"/>
    </source>
</evidence>
<protein>
    <recommendedName>
        <fullName evidence="4">Major facilitator superfamily (MFS) profile domain-containing protein</fullName>
    </recommendedName>
</protein>
<evidence type="ECO:0000256" key="1">
    <source>
        <dbReference type="SAM" id="Phobius"/>
    </source>
</evidence>
<dbReference type="RefSeq" id="WP_345087712.1">
    <property type="nucleotide sequence ID" value="NZ_BAAAWG010000013.1"/>
</dbReference>
<keyword evidence="1" id="KW-1133">Transmembrane helix</keyword>
<keyword evidence="1" id="KW-0472">Membrane</keyword>